<dbReference type="InterPro" id="IPR019534">
    <property type="entry name" value="DUF2452"/>
</dbReference>
<evidence type="ECO:0000313" key="1">
    <source>
        <dbReference type="Proteomes" id="UP000085678"/>
    </source>
</evidence>
<protein>
    <submittedName>
        <fullName evidence="2">Uncharacterized protein C1orf50 homolog isoform X1</fullName>
    </submittedName>
    <submittedName>
        <fullName evidence="3">Uncharacterized protein C1orf50 homolog isoform X2</fullName>
    </submittedName>
</protein>
<proteinExistence type="predicted"/>
<accession>A0A1S3JB93</accession>
<dbReference type="RefSeq" id="XP_013407461.1">
    <property type="nucleotide sequence ID" value="XM_013552007.1"/>
</dbReference>
<dbReference type="AlphaFoldDB" id="A0A1S3JB93"/>
<organism evidence="1 2">
    <name type="scientific">Lingula anatina</name>
    <name type="common">Brachiopod</name>
    <name type="synonym">Lingula unguis</name>
    <dbReference type="NCBI Taxonomy" id="7574"/>
    <lineage>
        <taxon>Eukaryota</taxon>
        <taxon>Metazoa</taxon>
        <taxon>Spiralia</taxon>
        <taxon>Lophotrochozoa</taxon>
        <taxon>Brachiopoda</taxon>
        <taxon>Linguliformea</taxon>
        <taxon>Lingulata</taxon>
        <taxon>Lingulida</taxon>
        <taxon>Linguloidea</taxon>
        <taxon>Lingulidae</taxon>
        <taxon>Lingula</taxon>
    </lineage>
</organism>
<dbReference type="PANTHER" id="PTHR14553">
    <property type="entry name" value="UNCHARACTERIZED PROTEIN C1ORF50"/>
    <property type="match status" value="1"/>
</dbReference>
<evidence type="ECO:0000313" key="2">
    <source>
        <dbReference type="RefSeq" id="XP_013407461.1"/>
    </source>
</evidence>
<dbReference type="PANTHER" id="PTHR14553:SF1">
    <property type="entry name" value="SIMILAR TO CHROMOSOME 1 OPEN READING FRAME 50"/>
    <property type="match status" value="1"/>
</dbReference>
<sequence>MDPSISTTVALVESNSNPCGVQLVNVNAVNKSSDPMDIVELAKQVQKADEFTRANAGSKLTVIAEQIRFLQEQAKKVLMESKRNADLHHAACNLVKKPGHIYYLYERDSGQQYFSIISPQVSLVTSIIYMRGTQDNSTSPSFLHR</sequence>
<dbReference type="STRING" id="7574.A0A1S3JB93"/>
<reference evidence="2 3" key="1">
    <citation type="submission" date="2025-04" db="UniProtKB">
        <authorList>
            <consortium name="RefSeq"/>
        </authorList>
    </citation>
    <scope>IDENTIFICATION</scope>
    <source>
        <tissue evidence="2 3">Gonads</tissue>
    </source>
</reference>
<dbReference type="Pfam" id="PF10504">
    <property type="entry name" value="DUF2452"/>
    <property type="match status" value="1"/>
</dbReference>
<dbReference type="Proteomes" id="UP000085678">
    <property type="component" value="Unplaced"/>
</dbReference>
<keyword evidence="1" id="KW-1185">Reference proteome</keyword>
<dbReference type="OrthoDB" id="9995764at2759"/>
<dbReference type="KEGG" id="lak:106171588"/>
<evidence type="ECO:0000313" key="3">
    <source>
        <dbReference type="RefSeq" id="XP_013407462.1"/>
    </source>
</evidence>
<dbReference type="RefSeq" id="XP_013407462.1">
    <property type="nucleotide sequence ID" value="XM_013552008.1"/>
</dbReference>
<gene>
    <name evidence="2 3" type="primary">LOC106171588</name>
</gene>
<name>A0A1S3JB93_LINAN</name>
<dbReference type="GeneID" id="106171588"/>